<feature type="region of interest" description="Disordered" evidence="5">
    <location>
        <begin position="439"/>
        <end position="467"/>
    </location>
</feature>
<dbReference type="EMBL" id="JAVRFD010000024">
    <property type="protein sequence ID" value="MDT0548082.1"/>
    <property type="molecule type" value="Genomic_DNA"/>
</dbReference>
<dbReference type="InterPro" id="IPR005829">
    <property type="entry name" value="Sugar_transporter_CS"/>
</dbReference>
<evidence type="ECO:0000256" key="2">
    <source>
        <dbReference type="ARBA" id="ARBA00022692"/>
    </source>
</evidence>
<feature type="transmembrane region" description="Helical" evidence="6">
    <location>
        <begin position="130"/>
        <end position="148"/>
    </location>
</feature>
<feature type="transmembrane region" description="Helical" evidence="6">
    <location>
        <begin position="67"/>
        <end position="92"/>
    </location>
</feature>
<evidence type="ECO:0000256" key="1">
    <source>
        <dbReference type="ARBA" id="ARBA00004651"/>
    </source>
</evidence>
<evidence type="ECO:0000256" key="6">
    <source>
        <dbReference type="SAM" id="Phobius"/>
    </source>
</evidence>
<dbReference type="PROSITE" id="PS50850">
    <property type="entry name" value="MFS"/>
    <property type="match status" value="1"/>
</dbReference>
<comment type="subcellular location">
    <subcellularLocation>
        <location evidence="1">Cell membrane</location>
        <topology evidence="1">Multi-pass membrane protein</topology>
    </subcellularLocation>
</comment>
<dbReference type="SUPFAM" id="SSF103473">
    <property type="entry name" value="MFS general substrate transporter"/>
    <property type="match status" value="1"/>
</dbReference>
<dbReference type="PANTHER" id="PTHR23508:SF10">
    <property type="entry name" value="CARBOXYLIC ACID TRANSPORTER PROTEIN HOMOLOG"/>
    <property type="match status" value="1"/>
</dbReference>
<keyword evidence="2 6" id="KW-0812">Transmembrane</keyword>
<accession>A0ABU2XQF6</accession>
<feature type="transmembrane region" description="Helical" evidence="6">
    <location>
        <begin position="99"/>
        <end position="118"/>
    </location>
</feature>
<dbReference type="Proteomes" id="UP001180754">
    <property type="component" value="Unassembled WGS sequence"/>
</dbReference>
<dbReference type="InterPro" id="IPR020846">
    <property type="entry name" value="MFS_dom"/>
</dbReference>
<feature type="transmembrane region" description="Helical" evidence="6">
    <location>
        <begin position="388"/>
        <end position="408"/>
    </location>
</feature>
<dbReference type="InterPro" id="IPR011701">
    <property type="entry name" value="MFS"/>
</dbReference>
<feature type="transmembrane region" description="Helical" evidence="6">
    <location>
        <begin position="290"/>
        <end position="310"/>
    </location>
</feature>
<feature type="transmembrane region" description="Helical" evidence="6">
    <location>
        <begin position="322"/>
        <end position="341"/>
    </location>
</feature>
<keyword evidence="4 6" id="KW-0472">Membrane</keyword>
<dbReference type="PANTHER" id="PTHR23508">
    <property type="entry name" value="CARBOXYLIC ACID TRANSPORTER PROTEIN HOMOLOG"/>
    <property type="match status" value="1"/>
</dbReference>
<feature type="compositionally biased region" description="Low complexity" evidence="5">
    <location>
        <begin position="449"/>
        <end position="460"/>
    </location>
</feature>
<feature type="transmembrane region" description="Helical" evidence="6">
    <location>
        <begin position="184"/>
        <end position="203"/>
    </location>
</feature>
<evidence type="ECO:0000256" key="3">
    <source>
        <dbReference type="ARBA" id="ARBA00022989"/>
    </source>
</evidence>
<feature type="transmembrane region" description="Helical" evidence="6">
    <location>
        <begin position="347"/>
        <end position="368"/>
    </location>
</feature>
<reference evidence="8" key="1">
    <citation type="submission" date="2024-05" db="EMBL/GenBank/DDBJ databases">
        <title>30 novel species of actinomycetes from the DSMZ collection.</title>
        <authorList>
            <person name="Nouioui I."/>
        </authorList>
    </citation>
    <scope>NUCLEOTIDE SEQUENCE</scope>
    <source>
        <strain evidence="8">DSM 41529</strain>
    </source>
</reference>
<dbReference type="Gene3D" id="1.20.1250.20">
    <property type="entry name" value="MFS general substrate transporter like domains"/>
    <property type="match status" value="1"/>
</dbReference>
<name>A0ABU2XQF6_9ACTN</name>
<dbReference type="Pfam" id="PF07690">
    <property type="entry name" value="MFS_1"/>
    <property type="match status" value="2"/>
</dbReference>
<keyword evidence="3 6" id="KW-1133">Transmembrane helix</keyword>
<feature type="domain" description="Major facilitator superfamily (MFS) profile" evidence="7">
    <location>
        <begin position="25"/>
        <end position="437"/>
    </location>
</feature>
<evidence type="ECO:0000313" key="8">
    <source>
        <dbReference type="EMBL" id="MDT0548082.1"/>
    </source>
</evidence>
<dbReference type="RefSeq" id="WP_311728644.1">
    <property type="nucleotide sequence ID" value="NZ_JAVRFD010000024.1"/>
</dbReference>
<keyword evidence="9" id="KW-1185">Reference proteome</keyword>
<feature type="transmembrane region" description="Helical" evidence="6">
    <location>
        <begin position="414"/>
        <end position="433"/>
    </location>
</feature>
<comment type="caution">
    <text evidence="8">The sequence shown here is derived from an EMBL/GenBank/DDBJ whole genome shotgun (WGS) entry which is preliminary data.</text>
</comment>
<feature type="transmembrane region" description="Helical" evidence="6">
    <location>
        <begin position="21"/>
        <end position="47"/>
    </location>
</feature>
<feature type="transmembrane region" description="Helical" evidence="6">
    <location>
        <begin position="245"/>
        <end position="270"/>
    </location>
</feature>
<evidence type="ECO:0000256" key="4">
    <source>
        <dbReference type="ARBA" id="ARBA00023136"/>
    </source>
</evidence>
<evidence type="ECO:0000259" key="7">
    <source>
        <dbReference type="PROSITE" id="PS50850"/>
    </source>
</evidence>
<gene>
    <name evidence="8" type="ORF">RND15_36130</name>
</gene>
<feature type="transmembrane region" description="Helical" evidence="6">
    <location>
        <begin position="160"/>
        <end position="178"/>
    </location>
</feature>
<evidence type="ECO:0000256" key="5">
    <source>
        <dbReference type="SAM" id="MobiDB-lite"/>
    </source>
</evidence>
<protein>
    <submittedName>
        <fullName evidence="8">MFS transporter</fullName>
    </submittedName>
</protein>
<dbReference type="InterPro" id="IPR036259">
    <property type="entry name" value="MFS_trans_sf"/>
</dbReference>
<sequence length="467" mass="48937">MSKSVTGGSPDRGRRTEITRMQWLVLLGTTLGWALDGFSGSLYALVLGPAMTELLPNSGIQADASGIGLYGGLTVALFLTGWAVGGILFGVLADYFGRVRVLSVGVVTYAVFTALAALTDTWWQLGVLRFIAGLGSGVEAPVGAALVAEVWNNRYRARACGVMMSGYAAGFFIAALAYELLGDHGWRPMLGIAVVPALLVWFIRRYVPDPPEIKDVIAARRTRKAQGHTAPEDRFVLRRLLAPPFLSRTLVGTALATGSLVSFWSVSTWYPQIIRQIAVADELSPGTANSHVAVASMLFNAGGVVGYASWGFLADAVGRRKAFAVSFAVSTLGVAYLFPFQHGYGEFLAALPVVGFGLFGALSGTFVYGPELFPPSVRATGMALCNSVGRLITAAGPLVAGVIATSWFGGDLGLATTCVAAVGLISAVGLVYAPETRGADLPRDPVHPGPEQAQAPAGPATVKEMHS</sequence>
<evidence type="ECO:0000313" key="9">
    <source>
        <dbReference type="Proteomes" id="UP001180754"/>
    </source>
</evidence>
<dbReference type="PROSITE" id="PS00217">
    <property type="entry name" value="SUGAR_TRANSPORT_2"/>
    <property type="match status" value="1"/>
</dbReference>
<organism evidence="8 9">
    <name type="scientific">Streptomyces lonegramiae</name>
    <dbReference type="NCBI Taxonomy" id="3075524"/>
    <lineage>
        <taxon>Bacteria</taxon>
        <taxon>Bacillati</taxon>
        <taxon>Actinomycetota</taxon>
        <taxon>Actinomycetes</taxon>
        <taxon>Kitasatosporales</taxon>
        <taxon>Streptomycetaceae</taxon>
        <taxon>Streptomyces</taxon>
    </lineage>
</organism>
<proteinExistence type="predicted"/>